<keyword evidence="1" id="KW-0732">Signal</keyword>
<feature type="chain" id="PRO_5040331744" evidence="1">
    <location>
        <begin position="20"/>
        <end position="234"/>
    </location>
</feature>
<dbReference type="EMBL" id="JAFIMR010000053">
    <property type="protein sequence ID" value="KAI1854416.1"/>
    <property type="molecule type" value="Genomic_DNA"/>
</dbReference>
<name>A0A9P9WA79_9PEZI</name>
<reference evidence="2" key="1">
    <citation type="submission" date="2021-03" db="EMBL/GenBank/DDBJ databases">
        <title>Revisited historic fungal species revealed as producer of novel bioactive compounds through whole genome sequencing and comparative genomics.</title>
        <authorList>
            <person name="Vignolle G.A."/>
            <person name="Hochenegger N."/>
            <person name="Mach R.L."/>
            <person name="Mach-Aigner A.R."/>
            <person name="Javad Rahimi M."/>
            <person name="Salim K.A."/>
            <person name="Chan C.M."/>
            <person name="Lim L.B.L."/>
            <person name="Cai F."/>
            <person name="Druzhinina I.S."/>
            <person name="U'Ren J.M."/>
            <person name="Derntl C."/>
        </authorList>
    </citation>
    <scope>NUCLEOTIDE SEQUENCE</scope>
    <source>
        <strain evidence="2">TUCIM 5799</strain>
    </source>
</reference>
<dbReference type="OrthoDB" id="2119228at2759"/>
<feature type="signal peptide" evidence="1">
    <location>
        <begin position="1"/>
        <end position="19"/>
    </location>
</feature>
<sequence>MVAALRLFAVAALAAATSASPAAVPVDSSVQSLEQRAGDGGNVALAGAQLVKEILKAIGVFTDDEKKNAWDFKSNKDMCEVFMKTVDGGKCTISVECKDGGKTEYYPNKADYKNCFVGGTETIKDPRIGEFSLTYTKRDGAEGQGLTEPVLKVKNVGNWKEWKVTDMARAKDKADLCEKGIAPLNCHRGPWLCRWVHGGNTPITQDRSKRWSCGVPKVGATFPDGTNWDKMWQH</sequence>
<accession>A0A9P9WA79</accession>
<dbReference type="Proteomes" id="UP000829685">
    <property type="component" value="Unassembled WGS sequence"/>
</dbReference>
<evidence type="ECO:0000313" key="2">
    <source>
        <dbReference type="EMBL" id="KAI1854416.1"/>
    </source>
</evidence>
<gene>
    <name evidence="2" type="ORF">JX265_012450</name>
</gene>
<organism evidence="2 3">
    <name type="scientific">Neoarthrinium moseri</name>
    <dbReference type="NCBI Taxonomy" id="1658444"/>
    <lineage>
        <taxon>Eukaryota</taxon>
        <taxon>Fungi</taxon>
        <taxon>Dikarya</taxon>
        <taxon>Ascomycota</taxon>
        <taxon>Pezizomycotina</taxon>
        <taxon>Sordariomycetes</taxon>
        <taxon>Xylariomycetidae</taxon>
        <taxon>Amphisphaeriales</taxon>
        <taxon>Apiosporaceae</taxon>
        <taxon>Neoarthrinium</taxon>
    </lineage>
</organism>
<evidence type="ECO:0000256" key="1">
    <source>
        <dbReference type="SAM" id="SignalP"/>
    </source>
</evidence>
<protein>
    <submittedName>
        <fullName evidence="2">Uncharacterized protein</fullName>
    </submittedName>
</protein>
<comment type="caution">
    <text evidence="2">The sequence shown here is derived from an EMBL/GenBank/DDBJ whole genome shotgun (WGS) entry which is preliminary data.</text>
</comment>
<evidence type="ECO:0000313" key="3">
    <source>
        <dbReference type="Proteomes" id="UP000829685"/>
    </source>
</evidence>
<proteinExistence type="predicted"/>
<dbReference type="AlphaFoldDB" id="A0A9P9WA79"/>
<keyword evidence="3" id="KW-1185">Reference proteome</keyword>